<dbReference type="Proteomes" id="UP001054945">
    <property type="component" value="Unassembled WGS sequence"/>
</dbReference>
<name>A0AAV4PQ58_CAEEX</name>
<feature type="region of interest" description="Disordered" evidence="1">
    <location>
        <begin position="62"/>
        <end position="87"/>
    </location>
</feature>
<evidence type="ECO:0000256" key="1">
    <source>
        <dbReference type="SAM" id="MobiDB-lite"/>
    </source>
</evidence>
<accession>A0AAV4PQ58</accession>
<dbReference type="AlphaFoldDB" id="A0AAV4PQ58"/>
<feature type="non-terminal residue" evidence="2">
    <location>
        <position position="1"/>
    </location>
</feature>
<reference evidence="2 3" key="1">
    <citation type="submission" date="2021-06" db="EMBL/GenBank/DDBJ databases">
        <title>Caerostris extrusa draft genome.</title>
        <authorList>
            <person name="Kono N."/>
            <person name="Arakawa K."/>
        </authorList>
    </citation>
    <scope>NUCLEOTIDE SEQUENCE [LARGE SCALE GENOMIC DNA]</scope>
</reference>
<evidence type="ECO:0000313" key="2">
    <source>
        <dbReference type="EMBL" id="GIX98268.1"/>
    </source>
</evidence>
<organism evidence="2 3">
    <name type="scientific">Caerostris extrusa</name>
    <name type="common">Bark spider</name>
    <name type="synonym">Caerostris bankana</name>
    <dbReference type="NCBI Taxonomy" id="172846"/>
    <lineage>
        <taxon>Eukaryota</taxon>
        <taxon>Metazoa</taxon>
        <taxon>Ecdysozoa</taxon>
        <taxon>Arthropoda</taxon>
        <taxon>Chelicerata</taxon>
        <taxon>Arachnida</taxon>
        <taxon>Araneae</taxon>
        <taxon>Araneomorphae</taxon>
        <taxon>Entelegynae</taxon>
        <taxon>Araneoidea</taxon>
        <taxon>Araneidae</taxon>
        <taxon>Caerostris</taxon>
    </lineage>
</organism>
<feature type="compositionally biased region" description="Polar residues" evidence="1">
    <location>
        <begin position="62"/>
        <end position="74"/>
    </location>
</feature>
<proteinExistence type="predicted"/>
<dbReference type="EMBL" id="BPLR01004882">
    <property type="protein sequence ID" value="GIX98268.1"/>
    <property type="molecule type" value="Genomic_DNA"/>
</dbReference>
<evidence type="ECO:0000313" key="3">
    <source>
        <dbReference type="Proteomes" id="UP001054945"/>
    </source>
</evidence>
<keyword evidence="3" id="KW-1185">Reference proteome</keyword>
<comment type="caution">
    <text evidence="2">The sequence shown here is derived from an EMBL/GenBank/DDBJ whole genome shotgun (WGS) entry which is preliminary data.</text>
</comment>
<gene>
    <name evidence="2" type="ORF">CEXT_429041</name>
</gene>
<protein>
    <submittedName>
        <fullName evidence="2">Uncharacterized protein</fullName>
    </submittedName>
</protein>
<sequence length="172" mass="19322">VLAVKAVKESGTSEFLEWADPERGSVLWFSRVQTIHGIFTPQRPFPETSFHILGKKLQASGSYHNGSENPITTSEKQDQEQEAQKSKIDCGSQIEDCSFSFIIGSRPSIYESIKVGLMGSLWLPLKISNHFLPKEITVRIEVVGRSKYRLRSKNLDFWDLANGRDSIGSSMT</sequence>
<feature type="compositionally biased region" description="Basic and acidic residues" evidence="1">
    <location>
        <begin position="75"/>
        <end position="87"/>
    </location>
</feature>